<dbReference type="Gene3D" id="3.90.1150.170">
    <property type="match status" value="1"/>
</dbReference>
<dbReference type="Proteomes" id="UP000077349">
    <property type="component" value="Unassembled WGS sequence"/>
</dbReference>
<sequence>MVSQCCAVAQHLAARVQATPCLELLAPVTLNIVCFRVTASGTDEDSLNGELVKDLQESGVAAPSTTLIHGKRAIRAAIVNHRTVETDADLMLETLLDLAKKRLGQKLERQTA</sequence>
<protein>
    <submittedName>
        <fullName evidence="2">Aromatic-L-amino-acid decarboxylase</fullName>
    </submittedName>
</protein>
<gene>
    <name evidence="2" type="ORF">Amal_04029</name>
</gene>
<dbReference type="InterPro" id="IPR010977">
    <property type="entry name" value="Aromatic_deC"/>
</dbReference>
<dbReference type="GO" id="GO:0016831">
    <property type="term" value="F:carboxy-lyase activity"/>
    <property type="evidence" value="ECO:0007669"/>
    <property type="project" value="UniProtKB-KW"/>
</dbReference>
<dbReference type="PATRIC" id="fig|178901.16.peg.4406"/>
<organism evidence="2 3">
    <name type="scientific">Acetobacter malorum</name>
    <dbReference type="NCBI Taxonomy" id="178901"/>
    <lineage>
        <taxon>Bacteria</taxon>
        <taxon>Pseudomonadati</taxon>
        <taxon>Pseudomonadota</taxon>
        <taxon>Alphaproteobacteria</taxon>
        <taxon>Acetobacterales</taxon>
        <taxon>Acetobacteraceae</taxon>
        <taxon>Acetobacter</taxon>
    </lineage>
</organism>
<dbReference type="SUPFAM" id="SSF53383">
    <property type="entry name" value="PLP-dependent transferases"/>
    <property type="match status" value="1"/>
</dbReference>
<dbReference type="AlphaFoldDB" id="A0A177FZ45"/>
<proteinExistence type="predicted"/>
<name>A0A177FZ45_9PROT</name>
<dbReference type="PANTHER" id="PTHR11999">
    <property type="entry name" value="GROUP II PYRIDOXAL-5-PHOSPHATE DECARBOXYLASE"/>
    <property type="match status" value="1"/>
</dbReference>
<keyword evidence="1" id="KW-0456">Lyase</keyword>
<evidence type="ECO:0000313" key="2">
    <source>
        <dbReference type="EMBL" id="OAG72806.1"/>
    </source>
</evidence>
<evidence type="ECO:0000256" key="1">
    <source>
        <dbReference type="ARBA" id="ARBA00022793"/>
    </source>
</evidence>
<evidence type="ECO:0000313" key="3">
    <source>
        <dbReference type="Proteomes" id="UP000077349"/>
    </source>
</evidence>
<dbReference type="PANTHER" id="PTHR11999:SF70">
    <property type="entry name" value="MIP05841P"/>
    <property type="match status" value="1"/>
</dbReference>
<dbReference type="InterPro" id="IPR015424">
    <property type="entry name" value="PyrdxlP-dep_Trfase"/>
</dbReference>
<accession>A0A177FZ45</accession>
<reference evidence="2 3" key="1">
    <citation type="submission" date="2016-03" db="EMBL/GenBank/DDBJ databases">
        <title>Draft genome sequence of Acetobacter malorum CECT 7742, a strain isolated from strawberry vinegar.</title>
        <authorList>
            <person name="Sainz F."/>
            <person name="Mas A."/>
            <person name="Torija M.J."/>
        </authorList>
    </citation>
    <scope>NUCLEOTIDE SEQUENCE [LARGE SCALE GENOMIC DNA]</scope>
    <source>
        <strain evidence="2 3">CECT 7742</strain>
    </source>
</reference>
<dbReference type="EMBL" id="LVHD01000274">
    <property type="protein sequence ID" value="OAG72806.1"/>
    <property type="molecule type" value="Genomic_DNA"/>
</dbReference>
<comment type="caution">
    <text evidence="2">The sequence shown here is derived from an EMBL/GenBank/DDBJ whole genome shotgun (WGS) entry which is preliminary data.</text>
</comment>
<keyword evidence="1" id="KW-0210">Decarboxylase</keyword>